<accession>A0ABV8IY94</accession>
<proteinExistence type="predicted"/>
<comment type="caution">
    <text evidence="1">The sequence shown here is derived from an EMBL/GenBank/DDBJ whole genome shotgun (WGS) entry which is preliminary data.</text>
</comment>
<name>A0ABV8IY94_9ACTN</name>
<dbReference type="EMBL" id="JBHSBL010000019">
    <property type="protein sequence ID" value="MFC4068901.1"/>
    <property type="molecule type" value="Genomic_DNA"/>
</dbReference>
<sequence length="164" mass="18481">MIHRFEPYADHLMFMISEPDGSDDMFDGDDYDSPDESWRLAAGRGLIAVQTARFDHVLVTLTIRETPPPDTPFDGFDHVVEADILLPHGRLVVYGDWRPEDAEPITVAPGRYRVRVAYAPTDQRPAKYDEDGPGDHLEYQLTLWPAPAESGVRVLKQGGSPWAY</sequence>
<protein>
    <submittedName>
        <fullName evidence="1">Uncharacterized protein</fullName>
    </submittedName>
</protein>
<evidence type="ECO:0000313" key="2">
    <source>
        <dbReference type="Proteomes" id="UP001595867"/>
    </source>
</evidence>
<dbReference type="RefSeq" id="WP_378069783.1">
    <property type="nucleotide sequence ID" value="NZ_JBHSBL010000019.1"/>
</dbReference>
<gene>
    <name evidence="1" type="ORF">ACFO0C_28555</name>
</gene>
<organism evidence="1 2">
    <name type="scientific">Actinoplanes subglobosus</name>
    <dbReference type="NCBI Taxonomy" id="1547892"/>
    <lineage>
        <taxon>Bacteria</taxon>
        <taxon>Bacillati</taxon>
        <taxon>Actinomycetota</taxon>
        <taxon>Actinomycetes</taxon>
        <taxon>Micromonosporales</taxon>
        <taxon>Micromonosporaceae</taxon>
        <taxon>Actinoplanes</taxon>
    </lineage>
</organism>
<dbReference type="Proteomes" id="UP001595867">
    <property type="component" value="Unassembled WGS sequence"/>
</dbReference>
<keyword evidence="2" id="KW-1185">Reference proteome</keyword>
<evidence type="ECO:0000313" key="1">
    <source>
        <dbReference type="EMBL" id="MFC4068901.1"/>
    </source>
</evidence>
<reference evidence="2" key="1">
    <citation type="journal article" date="2019" name="Int. J. Syst. Evol. Microbiol.">
        <title>The Global Catalogue of Microorganisms (GCM) 10K type strain sequencing project: providing services to taxonomists for standard genome sequencing and annotation.</title>
        <authorList>
            <consortium name="The Broad Institute Genomics Platform"/>
            <consortium name="The Broad Institute Genome Sequencing Center for Infectious Disease"/>
            <person name="Wu L."/>
            <person name="Ma J."/>
        </authorList>
    </citation>
    <scope>NUCLEOTIDE SEQUENCE [LARGE SCALE GENOMIC DNA]</scope>
    <source>
        <strain evidence="2">TBRC 5832</strain>
    </source>
</reference>